<proteinExistence type="predicted"/>
<gene>
    <name evidence="1" type="ORF">AOXY_G13695</name>
</gene>
<dbReference type="Proteomes" id="UP001230051">
    <property type="component" value="Unassembled WGS sequence"/>
</dbReference>
<protein>
    <submittedName>
        <fullName evidence="1">Leucine-rich repeat and IQ domain-containing protein 3</fullName>
    </submittedName>
</protein>
<comment type="caution">
    <text evidence="1">The sequence shown here is derived from an EMBL/GenBank/DDBJ whole genome shotgun (WGS) entry which is preliminary data.</text>
</comment>
<evidence type="ECO:0000313" key="2">
    <source>
        <dbReference type="Proteomes" id="UP001230051"/>
    </source>
</evidence>
<reference evidence="1" key="1">
    <citation type="submission" date="2022-02" db="EMBL/GenBank/DDBJ databases">
        <title>Atlantic sturgeon de novo genome assembly.</title>
        <authorList>
            <person name="Stock M."/>
            <person name="Klopp C."/>
            <person name="Guiguen Y."/>
            <person name="Cabau C."/>
            <person name="Parinello H."/>
            <person name="Santidrian Yebra-Pimentel E."/>
            <person name="Kuhl H."/>
            <person name="Dirks R.P."/>
            <person name="Guessner J."/>
            <person name="Wuertz S."/>
            <person name="Du K."/>
            <person name="Schartl M."/>
        </authorList>
    </citation>
    <scope>NUCLEOTIDE SEQUENCE</scope>
    <source>
        <strain evidence="1">STURGEONOMICS-FGT-2020</strain>
        <tissue evidence="1">Whole blood</tissue>
    </source>
</reference>
<dbReference type="AlphaFoldDB" id="A0AAD8D9W8"/>
<accession>A0AAD8D9W8</accession>
<dbReference type="EMBL" id="JAGXEW010000012">
    <property type="protein sequence ID" value="KAK1165216.1"/>
    <property type="molecule type" value="Genomic_DNA"/>
</dbReference>
<organism evidence="1 2">
    <name type="scientific">Acipenser oxyrinchus oxyrinchus</name>
    <dbReference type="NCBI Taxonomy" id="40147"/>
    <lineage>
        <taxon>Eukaryota</taxon>
        <taxon>Metazoa</taxon>
        <taxon>Chordata</taxon>
        <taxon>Craniata</taxon>
        <taxon>Vertebrata</taxon>
        <taxon>Euteleostomi</taxon>
        <taxon>Actinopterygii</taxon>
        <taxon>Chondrostei</taxon>
        <taxon>Acipenseriformes</taxon>
        <taxon>Acipenseridae</taxon>
        <taxon>Acipenser</taxon>
    </lineage>
</organism>
<keyword evidence="2" id="KW-1185">Reference proteome</keyword>
<sequence length="106" mass="12943">MLKYKILERKYALRQEETDLVMTCKLKQEEGMQLIHKYMEHRKFAIQTEALFEKMAIHIFLSVPLVCHSKVKAEKKEDHTFREKDRHQYQERATFNLSVFYINKYT</sequence>
<name>A0AAD8D9W8_ACIOX</name>
<evidence type="ECO:0000313" key="1">
    <source>
        <dbReference type="EMBL" id="KAK1165216.1"/>
    </source>
</evidence>